<evidence type="ECO:0000313" key="4">
    <source>
        <dbReference type="Proteomes" id="UP000461730"/>
    </source>
</evidence>
<feature type="domain" description="GH16" evidence="2">
    <location>
        <begin position="392"/>
        <end position="764"/>
    </location>
</feature>
<reference evidence="3 4" key="1">
    <citation type="submission" date="2019-12" db="EMBL/GenBank/DDBJ databases">
        <title>Chitinophaga sp. strain ysch24 (GDMCC 1.1355), whole genome shotgun sequence.</title>
        <authorList>
            <person name="Zhang X."/>
        </authorList>
    </citation>
    <scope>NUCLEOTIDE SEQUENCE [LARGE SCALE GENOMIC DNA]</scope>
    <source>
        <strain evidence="4">ysch24</strain>
    </source>
</reference>
<dbReference type="AlphaFoldDB" id="A0A7K1U680"/>
<comment type="caution">
    <text evidence="3">The sequence shown here is derived from an EMBL/GenBank/DDBJ whole genome shotgun (WGS) entry which is preliminary data.</text>
</comment>
<dbReference type="Proteomes" id="UP000461730">
    <property type="component" value="Unassembled WGS sequence"/>
</dbReference>
<comment type="similarity">
    <text evidence="1">Belongs to the glycosyl hydrolase 16 family.</text>
</comment>
<dbReference type="Gene3D" id="2.60.120.200">
    <property type="match status" value="3"/>
</dbReference>
<dbReference type="InterPro" id="IPR013320">
    <property type="entry name" value="ConA-like_dom_sf"/>
</dbReference>
<keyword evidence="3" id="KW-0378">Hydrolase</keyword>
<organism evidence="3 4">
    <name type="scientific">Chitinophaga tropicalis</name>
    <dbReference type="NCBI Taxonomy" id="2683588"/>
    <lineage>
        <taxon>Bacteria</taxon>
        <taxon>Pseudomonadati</taxon>
        <taxon>Bacteroidota</taxon>
        <taxon>Chitinophagia</taxon>
        <taxon>Chitinophagales</taxon>
        <taxon>Chitinophagaceae</taxon>
        <taxon>Chitinophaga</taxon>
    </lineage>
</organism>
<dbReference type="PROSITE" id="PS51762">
    <property type="entry name" value="GH16_2"/>
    <property type="match status" value="1"/>
</dbReference>
<evidence type="ECO:0000256" key="1">
    <source>
        <dbReference type="ARBA" id="ARBA00006865"/>
    </source>
</evidence>
<keyword evidence="4" id="KW-1185">Reference proteome</keyword>
<sequence length="790" mass="88534">MNFELKKIKWEPGKAATQLQLMTLRVRRKSDEDEAINYTLIADEMQVYTDGTILNPPVIKNLEEDTTYVFRISNNDPAGGQFDMVYTTPREMETAEITKAYYHNSELICNNSTGFLDATLPPKIGGYYGLEYSLADWFGYNPNITLVGGPVWKKAKDLIGISFTASADRIQAPTSLALERDVKTKYSLGLHFYVNAEDLPATGIWPLVSFGAAPGGNGILLYVNCDTKKVHWRHQNGEVIEEIVSATTINTGQWNKILVFRAADITASKMWLNSFNTFTGALTDAGVPTLNRIGTPLNVGTMGGIFSKFYYNSLLVLDDNVAGKYMEPPYPVGILENPDNPEDKYSIYRKNMIVINNSRIVCTIPPDAPTGYRLFYIQNSSGVTAPVGISILPFDKVAYPLELDFSTDNGVAESQLKSNFYAMAKSWGGANGGVSPQNIYMQDGLLVMEAHGDLYDGNVQGYAKNGTLKLHDNPEDPLYNAPWTTRVGAVIASKEYCGYGSYVVEAKLPREMGVAPAFWTFHYGEVYPQDPRYEQLLAQGLHRQGSFADGYYVVENNEIDMELPSHNANHIFATVAEMLSPNYHINWSGEKVAVESDPDPANNGTWQLNNVAQPNVLSSWAKLNNEVQHLHQPRTNNIKCNNWKGELGSGKGFTFGTDPFNDEYLSMLTSIGKDVWDDEFHEFRFDWYADRVEFYVDGQQIQVNRHFVPDIPGRWTIGLWFPSQPNPERPWQVNPTGAWAGPAATWRYQKMTIRKISHTPFIDEDANGANRMVGETYPFDGFKSFPLPQP</sequence>
<gene>
    <name evidence="3" type="ORF">GO493_16490</name>
</gene>
<dbReference type="SUPFAM" id="SSF49899">
    <property type="entry name" value="Concanavalin A-like lectins/glucanases"/>
    <property type="match status" value="2"/>
</dbReference>
<dbReference type="EMBL" id="WRXN01000006">
    <property type="protein sequence ID" value="MVT09871.1"/>
    <property type="molecule type" value="Genomic_DNA"/>
</dbReference>
<dbReference type="RefSeq" id="WP_157307307.1">
    <property type="nucleotide sequence ID" value="NZ_WRXN01000006.1"/>
</dbReference>
<accession>A0A7K1U680</accession>
<dbReference type="GO" id="GO:0005975">
    <property type="term" value="P:carbohydrate metabolic process"/>
    <property type="evidence" value="ECO:0007669"/>
    <property type="project" value="InterPro"/>
</dbReference>
<evidence type="ECO:0000259" key="2">
    <source>
        <dbReference type="PROSITE" id="PS51762"/>
    </source>
</evidence>
<proteinExistence type="inferred from homology"/>
<dbReference type="GO" id="GO:0004553">
    <property type="term" value="F:hydrolase activity, hydrolyzing O-glycosyl compounds"/>
    <property type="evidence" value="ECO:0007669"/>
    <property type="project" value="InterPro"/>
</dbReference>
<evidence type="ECO:0000313" key="3">
    <source>
        <dbReference type="EMBL" id="MVT09871.1"/>
    </source>
</evidence>
<name>A0A7K1U680_9BACT</name>
<protein>
    <submittedName>
        <fullName evidence="3">Family 16 glycosylhydrolase</fullName>
    </submittedName>
</protein>
<dbReference type="InterPro" id="IPR000757">
    <property type="entry name" value="Beta-glucanase-like"/>
</dbReference>
<dbReference type="CDD" id="cd00413">
    <property type="entry name" value="Glyco_hydrolase_16"/>
    <property type="match status" value="1"/>
</dbReference>